<organism evidence="2 3">
    <name type="scientific">Folsomia candida</name>
    <name type="common">Springtail</name>
    <dbReference type="NCBI Taxonomy" id="158441"/>
    <lineage>
        <taxon>Eukaryota</taxon>
        <taxon>Metazoa</taxon>
        <taxon>Ecdysozoa</taxon>
        <taxon>Arthropoda</taxon>
        <taxon>Hexapoda</taxon>
        <taxon>Collembola</taxon>
        <taxon>Entomobryomorpha</taxon>
        <taxon>Isotomoidea</taxon>
        <taxon>Isotomidae</taxon>
        <taxon>Proisotominae</taxon>
        <taxon>Folsomia</taxon>
    </lineage>
</organism>
<gene>
    <name evidence="2" type="ORF">Fcan01_13260</name>
</gene>
<dbReference type="EMBL" id="LNIX01000007">
    <property type="protein sequence ID" value="OXA51468.1"/>
    <property type="molecule type" value="Genomic_DNA"/>
</dbReference>
<reference evidence="2 3" key="1">
    <citation type="submission" date="2015-12" db="EMBL/GenBank/DDBJ databases">
        <title>The genome of Folsomia candida.</title>
        <authorList>
            <person name="Faddeeva A."/>
            <person name="Derks M.F."/>
            <person name="Anvar Y."/>
            <person name="Smit S."/>
            <person name="Van Straalen N."/>
            <person name="Roelofs D."/>
        </authorList>
    </citation>
    <scope>NUCLEOTIDE SEQUENCE [LARGE SCALE GENOMIC DNA]</scope>
    <source>
        <strain evidence="2 3">VU population</strain>
        <tissue evidence="2">Whole body</tissue>
    </source>
</reference>
<dbReference type="OrthoDB" id="8298631at2759"/>
<feature type="compositionally biased region" description="Low complexity" evidence="1">
    <location>
        <begin position="317"/>
        <end position="329"/>
    </location>
</feature>
<sequence length="384" mass="43254">MEFRLGLLQNEIEHLNKNMGLMSEELIVLKEFIRQEFATSFEAFNNARKDKHRHHHHKIAAEPSSSHHKQPAFPEIIKNEPALDAYYDENDAELDNIDEDGGGGGDSDFEFYPINESFCPDVDPLQTSPNNSPIRKGKPKAQIHKYFEHISMPDGKVRTKCFTCQEYVSNQAQRLKKHFERCSGKLNMDSKVIKRITTIGYKRPSGSSENPTKVGRKLDRVRELFEELHDKSGFIKMKCLSCGHLSSNQASRMKKHVEKCEGLANIDQHRIFTPSENHKAYIKPSTVPSSSSNMQLSQTIEPSPPLASHENATVAVNSNHLNSSSTSESYYKGEEISQVITPSPSHPQSVSDGQQSGTLDETGHHHQDANSHCEITSPPPHHPR</sequence>
<dbReference type="Proteomes" id="UP000198287">
    <property type="component" value="Unassembled WGS sequence"/>
</dbReference>
<accession>A0A226E2G6</accession>
<protein>
    <recommendedName>
        <fullName evidence="4">BED-type domain-containing protein</fullName>
    </recommendedName>
</protein>
<feature type="compositionally biased region" description="Polar residues" evidence="1">
    <location>
        <begin position="286"/>
        <end position="301"/>
    </location>
</feature>
<feature type="compositionally biased region" description="Basic and acidic residues" evidence="1">
    <location>
        <begin position="361"/>
        <end position="371"/>
    </location>
</feature>
<name>A0A226E2G6_FOLCA</name>
<dbReference type="OMA" id="HFIICHE"/>
<evidence type="ECO:0000256" key="1">
    <source>
        <dbReference type="SAM" id="MobiDB-lite"/>
    </source>
</evidence>
<evidence type="ECO:0008006" key="4">
    <source>
        <dbReference type="Google" id="ProtNLM"/>
    </source>
</evidence>
<evidence type="ECO:0000313" key="2">
    <source>
        <dbReference type="EMBL" id="OXA51468.1"/>
    </source>
</evidence>
<dbReference type="AlphaFoldDB" id="A0A226E2G6"/>
<proteinExistence type="predicted"/>
<evidence type="ECO:0000313" key="3">
    <source>
        <dbReference type="Proteomes" id="UP000198287"/>
    </source>
</evidence>
<keyword evidence="3" id="KW-1185">Reference proteome</keyword>
<comment type="caution">
    <text evidence="2">The sequence shown here is derived from an EMBL/GenBank/DDBJ whole genome shotgun (WGS) entry which is preliminary data.</text>
</comment>
<feature type="region of interest" description="Disordered" evidence="1">
    <location>
        <begin position="283"/>
        <end position="384"/>
    </location>
</feature>
<feature type="compositionally biased region" description="Polar residues" evidence="1">
    <location>
        <begin position="338"/>
        <end position="359"/>
    </location>
</feature>